<feature type="non-terminal residue" evidence="19">
    <location>
        <position position="398"/>
    </location>
</feature>
<comment type="similarity">
    <text evidence="5">Belongs to the TAM41 family.</text>
</comment>
<sequence>MSNKNLIFKNCKRFLNLQTHEPIQSNINNSSLASSFFLKRDNFNNNNNIISDLYNKDIGHETILLDPSKSDQKLLNPFDLSKNYSQNLSSHTSTLNPEVNFPHLKMNIPKDLSTHLQSIVSQFDNLSTCFGYGSGVFPQATKTQTKNQIDLLMSVENPIEWHKQNIKKHPQHYSTMKYFINIPSVFEKIQGFGAGVYFNPFTQINGSEVKYGVMGNNTLIKDLSSWDTFYIAGRLQKPVMNFTPYYQKNEFNTFDLEVGYWLQRNLIAAAVLAKNRSVSKYGTKFTDFQFFTELCTLSYLGDIRFKLGGENPAKCANIVNKNLDNFKLLYGNILNEVMLMEDSIAEKYLPSSFTLENYEKQLEKIIAEKSLEQAVKGVFTAGIWKSCKYAWAKKMKAL</sequence>
<keyword evidence="14" id="KW-0496">Mitochondrion</keyword>
<evidence type="ECO:0000256" key="14">
    <source>
        <dbReference type="ARBA" id="ARBA00023128"/>
    </source>
</evidence>
<organism evidence="19 20">
    <name type="scientific">Hanseniaspora valbyensis NRRL Y-1626</name>
    <dbReference type="NCBI Taxonomy" id="766949"/>
    <lineage>
        <taxon>Eukaryota</taxon>
        <taxon>Fungi</taxon>
        <taxon>Dikarya</taxon>
        <taxon>Ascomycota</taxon>
        <taxon>Saccharomycotina</taxon>
        <taxon>Saccharomycetes</taxon>
        <taxon>Saccharomycodales</taxon>
        <taxon>Saccharomycodaceae</taxon>
        <taxon>Hanseniaspora</taxon>
    </lineage>
</organism>
<comment type="cofactor">
    <cofactor evidence="1">
        <name>Mg(2+)</name>
        <dbReference type="ChEBI" id="CHEBI:18420"/>
    </cofactor>
</comment>
<dbReference type="Pfam" id="PF09139">
    <property type="entry name" value="Tam41_Mmp37"/>
    <property type="match status" value="2"/>
</dbReference>
<dbReference type="UniPathway" id="UPA00557">
    <property type="reaction ID" value="UER00614"/>
</dbReference>
<evidence type="ECO:0000256" key="15">
    <source>
        <dbReference type="ARBA" id="ARBA00023136"/>
    </source>
</evidence>
<dbReference type="GO" id="GO:0004605">
    <property type="term" value="F:phosphatidate cytidylyltransferase activity"/>
    <property type="evidence" value="ECO:0007669"/>
    <property type="project" value="UniProtKB-EC"/>
</dbReference>
<dbReference type="GO" id="GO:0016024">
    <property type="term" value="P:CDP-diacylglycerol biosynthetic process"/>
    <property type="evidence" value="ECO:0007669"/>
    <property type="project" value="UniProtKB-UniPathway"/>
</dbReference>
<comment type="pathway">
    <text evidence="4">Lipid metabolism.</text>
</comment>
<evidence type="ECO:0000256" key="2">
    <source>
        <dbReference type="ARBA" id="ARBA00004443"/>
    </source>
</evidence>
<evidence type="ECO:0000313" key="20">
    <source>
        <dbReference type="Proteomes" id="UP000092321"/>
    </source>
</evidence>
<keyword evidence="17" id="KW-1208">Phospholipid metabolism</keyword>
<keyword evidence="11" id="KW-0999">Mitochondrion inner membrane</keyword>
<dbReference type="EMBL" id="LXPE01000043">
    <property type="protein sequence ID" value="OBA25802.1"/>
    <property type="molecule type" value="Genomic_DNA"/>
</dbReference>
<evidence type="ECO:0000256" key="16">
    <source>
        <dbReference type="ARBA" id="ARBA00023209"/>
    </source>
</evidence>
<evidence type="ECO:0000256" key="3">
    <source>
        <dbReference type="ARBA" id="ARBA00005119"/>
    </source>
</evidence>
<dbReference type="EC" id="2.7.7.41" evidence="6"/>
<gene>
    <name evidence="19" type="ORF">HANVADRAFT_53656</name>
</gene>
<evidence type="ECO:0000256" key="1">
    <source>
        <dbReference type="ARBA" id="ARBA00001946"/>
    </source>
</evidence>
<comment type="caution">
    <text evidence="19">The sequence shown here is derived from an EMBL/GenBank/DDBJ whole genome shotgun (WGS) entry which is preliminary data.</text>
</comment>
<evidence type="ECO:0000256" key="13">
    <source>
        <dbReference type="ARBA" id="ARBA00023098"/>
    </source>
</evidence>
<keyword evidence="20" id="KW-1185">Reference proteome</keyword>
<dbReference type="GO" id="GO:0032049">
    <property type="term" value="P:cardiolipin biosynthetic process"/>
    <property type="evidence" value="ECO:0007669"/>
    <property type="project" value="InterPro"/>
</dbReference>
<dbReference type="PANTHER" id="PTHR13619:SF0">
    <property type="entry name" value="PHOSPHATIDATE CYTIDYLYLTRANSFERASE, MITOCHONDRIAL"/>
    <property type="match status" value="1"/>
</dbReference>
<evidence type="ECO:0000256" key="11">
    <source>
        <dbReference type="ARBA" id="ARBA00022792"/>
    </source>
</evidence>
<protein>
    <recommendedName>
        <fullName evidence="7">Phosphatidate cytidylyltransferase, mitochondrial</fullName>
        <ecNumber evidence="6">2.7.7.41</ecNumber>
    </recommendedName>
    <alternativeName>
        <fullName evidence="18">CDP-diacylglycerol synthase</fullName>
    </alternativeName>
</protein>
<evidence type="ECO:0000256" key="18">
    <source>
        <dbReference type="ARBA" id="ARBA00029893"/>
    </source>
</evidence>
<evidence type="ECO:0000256" key="4">
    <source>
        <dbReference type="ARBA" id="ARBA00005189"/>
    </source>
</evidence>
<evidence type="ECO:0000256" key="5">
    <source>
        <dbReference type="ARBA" id="ARBA00005458"/>
    </source>
</evidence>
<evidence type="ECO:0000313" key="19">
    <source>
        <dbReference type="EMBL" id="OBA25802.1"/>
    </source>
</evidence>
<proteinExistence type="inferred from homology"/>
<accession>A0A1B7TAP0</accession>
<dbReference type="OrthoDB" id="341477at2759"/>
<keyword evidence="8" id="KW-0444">Lipid biosynthesis</keyword>
<dbReference type="InterPro" id="IPR015222">
    <property type="entry name" value="Tam41"/>
</dbReference>
<comment type="pathway">
    <text evidence="3">Phospholipid metabolism; CDP-diacylglycerol biosynthesis; CDP-diacylglycerol from sn-glycerol 3-phosphate: step 3/3.</text>
</comment>
<evidence type="ECO:0000256" key="8">
    <source>
        <dbReference type="ARBA" id="ARBA00022516"/>
    </source>
</evidence>
<evidence type="ECO:0000256" key="10">
    <source>
        <dbReference type="ARBA" id="ARBA00022695"/>
    </source>
</evidence>
<keyword evidence="15" id="KW-0472">Membrane</keyword>
<keyword evidence="10" id="KW-0548">Nucleotidyltransferase</keyword>
<dbReference type="Proteomes" id="UP000092321">
    <property type="component" value="Unassembled WGS sequence"/>
</dbReference>
<evidence type="ECO:0000256" key="7">
    <source>
        <dbReference type="ARBA" id="ARBA00018337"/>
    </source>
</evidence>
<dbReference type="PANTHER" id="PTHR13619">
    <property type="entry name" value="PHOSPHATIDATE CYTIDYLYLTRANSFERASE, MITOCHONDRIAL"/>
    <property type="match status" value="1"/>
</dbReference>
<evidence type="ECO:0000256" key="12">
    <source>
        <dbReference type="ARBA" id="ARBA00022842"/>
    </source>
</evidence>
<keyword evidence="12" id="KW-0460">Magnesium</keyword>
<keyword evidence="16" id="KW-0594">Phospholipid biosynthesis</keyword>
<comment type="subcellular location">
    <subcellularLocation>
        <location evidence="2">Mitochondrion inner membrane</location>
        <topology evidence="2">Peripheral membrane protein</topology>
        <orientation evidence="2">Matrix side</orientation>
    </subcellularLocation>
</comment>
<name>A0A1B7TAP0_9ASCO</name>
<reference evidence="20" key="1">
    <citation type="journal article" date="2016" name="Proc. Natl. Acad. Sci. U.S.A.">
        <title>Comparative genomics of biotechnologically important yeasts.</title>
        <authorList>
            <person name="Riley R."/>
            <person name="Haridas S."/>
            <person name="Wolfe K.H."/>
            <person name="Lopes M.R."/>
            <person name="Hittinger C.T."/>
            <person name="Goeker M."/>
            <person name="Salamov A.A."/>
            <person name="Wisecaver J.H."/>
            <person name="Long T.M."/>
            <person name="Calvey C.H."/>
            <person name="Aerts A.L."/>
            <person name="Barry K.W."/>
            <person name="Choi C."/>
            <person name="Clum A."/>
            <person name="Coughlan A.Y."/>
            <person name="Deshpande S."/>
            <person name="Douglass A.P."/>
            <person name="Hanson S.J."/>
            <person name="Klenk H.-P."/>
            <person name="LaButti K.M."/>
            <person name="Lapidus A."/>
            <person name="Lindquist E.A."/>
            <person name="Lipzen A.M."/>
            <person name="Meier-Kolthoff J.P."/>
            <person name="Ohm R.A."/>
            <person name="Otillar R.P."/>
            <person name="Pangilinan J.L."/>
            <person name="Peng Y."/>
            <person name="Rokas A."/>
            <person name="Rosa C.A."/>
            <person name="Scheuner C."/>
            <person name="Sibirny A.A."/>
            <person name="Slot J.C."/>
            <person name="Stielow J.B."/>
            <person name="Sun H."/>
            <person name="Kurtzman C.P."/>
            <person name="Blackwell M."/>
            <person name="Grigoriev I.V."/>
            <person name="Jeffries T.W."/>
        </authorList>
    </citation>
    <scope>NUCLEOTIDE SEQUENCE [LARGE SCALE GENOMIC DNA]</scope>
    <source>
        <strain evidence="20">NRRL Y-1626</strain>
    </source>
</reference>
<evidence type="ECO:0000256" key="17">
    <source>
        <dbReference type="ARBA" id="ARBA00023264"/>
    </source>
</evidence>
<evidence type="ECO:0000256" key="6">
    <source>
        <dbReference type="ARBA" id="ARBA00012487"/>
    </source>
</evidence>
<dbReference type="GO" id="GO:0005743">
    <property type="term" value="C:mitochondrial inner membrane"/>
    <property type="evidence" value="ECO:0007669"/>
    <property type="project" value="UniProtKB-SubCell"/>
</dbReference>
<keyword evidence="13" id="KW-0443">Lipid metabolism</keyword>
<dbReference type="AlphaFoldDB" id="A0A1B7TAP0"/>
<keyword evidence="9" id="KW-0808">Transferase</keyword>
<evidence type="ECO:0000256" key="9">
    <source>
        <dbReference type="ARBA" id="ARBA00022679"/>
    </source>
</evidence>